<keyword evidence="2" id="KW-1185">Reference proteome</keyword>
<gene>
    <name evidence="1" type="ORF">SAMN05444484_10597</name>
</gene>
<proteinExistence type="predicted"/>
<protein>
    <submittedName>
        <fullName evidence="1">Uncharacterized protein</fullName>
    </submittedName>
</protein>
<dbReference type="Proteomes" id="UP000184028">
    <property type="component" value="Unassembled WGS sequence"/>
</dbReference>
<dbReference type="STRING" id="946677.SAMN05444484_10597"/>
<evidence type="ECO:0000313" key="2">
    <source>
        <dbReference type="Proteomes" id="UP000184028"/>
    </source>
</evidence>
<sequence>MQELMQFYQVNYIFFRNFAFNKTYSSSDHYIRFSSAKEYKLDKNFT</sequence>
<organism evidence="1 2">
    <name type="scientific">Flavobacterium chilense</name>
    <dbReference type="NCBI Taxonomy" id="946677"/>
    <lineage>
        <taxon>Bacteria</taxon>
        <taxon>Pseudomonadati</taxon>
        <taxon>Bacteroidota</taxon>
        <taxon>Flavobacteriia</taxon>
        <taxon>Flavobacteriales</taxon>
        <taxon>Flavobacteriaceae</taxon>
        <taxon>Flavobacterium</taxon>
    </lineage>
</organism>
<dbReference type="EMBL" id="FRBT01000005">
    <property type="protein sequence ID" value="SHM31201.1"/>
    <property type="molecule type" value="Genomic_DNA"/>
</dbReference>
<dbReference type="AlphaFoldDB" id="A0A1M7HRL1"/>
<evidence type="ECO:0000313" key="1">
    <source>
        <dbReference type="EMBL" id="SHM31201.1"/>
    </source>
</evidence>
<accession>A0A1M7HRL1</accession>
<name>A0A1M7HRL1_9FLAO</name>
<reference evidence="2" key="1">
    <citation type="submission" date="2016-11" db="EMBL/GenBank/DDBJ databases">
        <authorList>
            <person name="Varghese N."/>
            <person name="Submissions S."/>
        </authorList>
    </citation>
    <scope>NUCLEOTIDE SEQUENCE [LARGE SCALE GENOMIC DNA]</scope>
    <source>
        <strain evidence="2">DSM 24724</strain>
    </source>
</reference>